<keyword evidence="1" id="KW-0175">Coiled coil</keyword>
<dbReference type="VEuPathDB" id="AmoebaDB:EHI8A_165170"/>
<dbReference type="Proteomes" id="UP000078387">
    <property type="component" value="Unassembled WGS sequence"/>
</dbReference>
<dbReference type="VEuPathDB" id="AmoebaDB:EHI5A_181950"/>
<dbReference type="AlphaFoldDB" id="A0A5K1UKC3"/>
<reference evidence="2 3" key="1">
    <citation type="submission" date="2016-05" db="EMBL/GenBank/DDBJ databases">
        <title>First whole genome sequencing of Entamoeba histolytica HM1:IMSS-clone-6.</title>
        <authorList>
            <person name="Mukherjee Avik.K."/>
            <person name="Izumyama S."/>
            <person name="Nakada-Tsukui K."/>
            <person name="Nozaki T."/>
        </authorList>
    </citation>
    <scope>NUCLEOTIDE SEQUENCE [LARGE SCALE GENOMIC DNA]</scope>
    <source>
        <strain evidence="2 3">HM1:IMSS clone 6</strain>
    </source>
</reference>
<dbReference type="EMBL" id="BDEQ01000001">
    <property type="protein sequence ID" value="GAT96467.1"/>
    <property type="molecule type" value="Genomic_DNA"/>
</dbReference>
<dbReference type="VEuPathDB" id="AmoebaDB:EHI_035190"/>
<evidence type="ECO:0000256" key="1">
    <source>
        <dbReference type="SAM" id="Coils"/>
    </source>
</evidence>
<comment type="caution">
    <text evidence="2">The sequence shown here is derived from an EMBL/GenBank/DDBJ whole genome shotgun (WGS) entry which is preliminary data.</text>
</comment>
<dbReference type="VEuPathDB" id="AmoebaDB:KM1_235740"/>
<evidence type="ECO:0000313" key="3">
    <source>
        <dbReference type="Proteomes" id="UP000078387"/>
    </source>
</evidence>
<protein>
    <submittedName>
        <fullName evidence="2">Uncharacterized protein</fullName>
    </submittedName>
</protein>
<dbReference type="VEuPathDB" id="AmoebaDB:EHI7A_146140"/>
<gene>
    <name evidence="2" type="ORF">CL6EHI_035190</name>
</gene>
<dbReference type="OMA" id="EIPSACN"/>
<organism evidence="2 3">
    <name type="scientific">Entamoeba histolytica</name>
    <dbReference type="NCBI Taxonomy" id="5759"/>
    <lineage>
        <taxon>Eukaryota</taxon>
        <taxon>Amoebozoa</taxon>
        <taxon>Evosea</taxon>
        <taxon>Archamoebae</taxon>
        <taxon>Mastigamoebida</taxon>
        <taxon>Entamoebidae</taxon>
        <taxon>Entamoeba</taxon>
    </lineage>
</organism>
<proteinExistence type="predicted"/>
<accession>A0A5K1UKC3</accession>
<feature type="coiled-coil region" evidence="1">
    <location>
        <begin position="14"/>
        <end position="58"/>
    </location>
</feature>
<evidence type="ECO:0000313" key="2">
    <source>
        <dbReference type="EMBL" id="GAT96467.1"/>
    </source>
</evidence>
<sequence>MTDKQMELYYQTFQEESKSRIEFIQKECDRMKKELNLKDEEIQALKKENEKLKQESEKSHKPKVCDLKLTEEEFKYFKECIINVGLTYDDIKDLEIPSTYNSEKLKIFLEMINKTNKN</sequence>
<name>A0A5K1UKC3_ENTHI</name>